<dbReference type="SMART" id="SM00388">
    <property type="entry name" value="HisKA"/>
    <property type="match status" value="1"/>
</dbReference>
<keyword evidence="7" id="KW-1185">Reference proteome</keyword>
<dbReference type="Gene3D" id="3.30.565.10">
    <property type="entry name" value="Histidine kinase-like ATPase, C-terminal domain"/>
    <property type="match status" value="1"/>
</dbReference>
<dbReference type="SUPFAM" id="SSF47384">
    <property type="entry name" value="Homodimeric domain of signal transducing histidine kinase"/>
    <property type="match status" value="1"/>
</dbReference>
<dbReference type="InterPro" id="IPR036097">
    <property type="entry name" value="HisK_dim/P_sf"/>
</dbReference>
<sequence>MHIHFNEDLQNLLNSPNLSIYQIVNQLLKSQIDSFRILRSEFTISSNNKANKLNNTNQNSKSKFSFQGNNSNEKNAKFYEIVNNNTLILRGKTQSGETLFKISIYQYLGQEFKSNLKCTQDGLNDQENMNTEGRETLAMIELINIDNLIKQRDASNLKSFKGKMLASLSHELRTPLNCSMQLIETLYHSGLLQDEDRDLFLAPAIQSNQLLLHIINDILDFCQINNGDLRLIFEEFEIRKAIYECIQLFALQSSQKNLPIEIIIDFQLPLYIRSDQNRFKQVFLNILSNAVKFTEQGKITIEVDYCQVLDLSIENSVKISIQDTGCGITPEIAKNIFNGFNSNNIYENNSLQSLFKPDLHKLSKKNFQDATFNQQNASQSQYDITNKVGAGLGLSISYNLAKGLGSNRGIEFQSQPNVGSIFTFYVTDRKQQVPGCKLNIRSFHDIQFVNWQTLDSASSHKIQTSVILADKSKRMSISHKNSRFSQFQLENYCSQRKISIQYSHQSQIQSENIKTSNQMSKPSLIISDRNIDINQDVIHRKRSKPKEGKEEALQIQSLRRWQQELDKQMYESYQEISKNNYDQESQNIYADEESNNLYSSYQNINQTQGIKTINQFEIQTSGYYLLQNSQIFQQPTKQQYNVQMYQETQNQYKLDTKKGFQMLSVMNNSEQKKINLKKQIPSSKSIPSQNNFELDNQNYRKHLIYSQNQISTECAKTPEPESLKDKIYSNEKINFKQEVQKINSNMSNDEQQIRSNSNSQFSIDFIQDLSPQSIRNKHEISEKKKQQERNEKILIYNNRCNTIYHETTQYKNNIDIIKQKIKELITCSCPSILLVDDNDFNLYALEIRLKPYNIYVDKANNGFLALQKVQARYYSNQCCQNYQLIFMDIDMPVKNGYQAAQEINLFFKSINMKKLSPISACTAFVSEEEKRKAFESGMQYYITKPVDSQKLEDVLLKVFKI</sequence>
<dbReference type="Pfam" id="PF00512">
    <property type="entry name" value="HisKA"/>
    <property type="match status" value="1"/>
</dbReference>
<dbReference type="Pfam" id="PF02518">
    <property type="entry name" value="HATPase_c"/>
    <property type="match status" value="1"/>
</dbReference>
<name>I7M4H3_TETTS</name>
<dbReference type="Gene3D" id="3.40.50.2300">
    <property type="match status" value="1"/>
</dbReference>
<evidence type="ECO:0000313" key="7">
    <source>
        <dbReference type="Proteomes" id="UP000009168"/>
    </source>
</evidence>
<dbReference type="EMBL" id="GG662249">
    <property type="protein sequence ID" value="EAS07038.2"/>
    <property type="molecule type" value="Genomic_DNA"/>
</dbReference>
<dbReference type="KEGG" id="tet:TTHERM_00842640"/>
<gene>
    <name evidence="6" type="ORF">TTHERM_00842640</name>
</gene>
<dbReference type="SUPFAM" id="SSF55874">
    <property type="entry name" value="ATPase domain of HSP90 chaperone/DNA topoisomerase II/histidine kinase"/>
    <property type="match status" value="1"/>
</dbReference>
<dbReference type="PANTHER" id="PTHR43719">
    <property type="entry name" value="TWO-COMPONENT HISTIDINE KINASE"/>
    <property type="match status" value="1"/>
</dbReference>
<dbReference type="InterPro" id="IPR003594">
    <property type="entry name" value="HATPase_dom"/>
</dbReference>
<evidence type="ECO:0000313" key="6">
    <source>
        <dbReference type="EMBL" id="EAS07038.2"/>
    </source>
</evidence>
<dbReference type="GO" id="GO:0000155">
    <property type="term" value="F:phosphorelay sensor kinase activity"/>
    <property type="evidence" value="ECO:0007669"/>
    <property type="project" value="InterPro"/>
</dbReference>
<dbReference type="CDD" id="cd00082">
    <property type="entry name" value="HisKA"/>
    <property type="match status" value="1"/>
</dbReference>
<dbReference type="CDD" id="cd17546">
    <property type="entry name" value="REC_hyHK_CKI1_RcsC-like"/>
    <property type="match status" value="1"/>
</dbReference>
<protein>
    <submittedName>
        <fullName evidence="6">ATPase, histidine kinase-, DNA gyrase B</fullName>
    </submittedName>
</protein>
<dbReference type="InterPro" id="IPR004358">
    <property type="entry name" value="Sig_transdc_His_kin-like_C"/>
</dbReference>
<dbReference type="PANTHER" id="PTHR43719:SF28">
    <property type="entry name" value="PEROXIDE STRESS-ACTIVATED HISTIDINE KINASE MAK1-RELATED"/>
    <property type="match status" value="1"/>
</dbReference>
<dbReference type="Gene3D" id="1.10.287.130">
    <property type="match status" value="1"/>
</dbReference>
<dbReference type="eggNOG" id="KOG0519">
    <property type="taxonomic scope" value="Eukaryota"/>
</dbReference>
<feature type="compositionally biased region" description="Low complexity" evidence="3">
    <location>
        <begin position="48"/>
        <end position="63"/>
    </location>
</feature>
<dbReference type="PROSITE" id="PS50109">
    <property type="entry name" value="HIS_KIN"/>
    <property type="match status" value="1"/>
</dbReference>
<feature type="modified residue" description="4-aspartylphosphate" evidence="2">
    <location>
        <position position="888"/>
    </location>
</feature>
<evidence type="ECO:0000259" key="4">
    <source>
        <dbReference type="PROSITE" id="PS50109"/>
    </source>
</evidence>
<dbReference type="InterPro" id="IPR005467">
    <property type="entry name" value="His_kinase_dom"/>
</dbReference>
<dbReference type="Proteomes" id="UP000009168">
    <property type="component" value="Unassembled WGS sequence"/>
</dbReference>
<feature type="region of interest" description="Disordered" evidence="3">
    <location>
        <begin position="48"/>
        <end position="69"/>
    </location>
</feature>
<dbReference type="InterPro" id="IPR011006">
    <property type="entry name" value="CheY-like_superfamily"/>
</dbReference>
<dbReference type="STRING" id="312017.I7M4H3"/>
<evidence type="ECO:0000259" key="5">
    <source>
        <dbReference type="PROSITE" id="PS50110"/>
    </source>
</evidence>
<dbReference type="AlphaFoldDB" id="I7M4H3"/>
<dbReference type="SUPFAM" id="SSF52172">
    <property type="entry name" value="CheY-like"/>
    <property type="match status" value="1"/>
</dbReference>
<dbReference type="PROSITE" id="PS50110">
    <property type="entry name" value="RESPONSE_REGULATORY"/>
    <property type="match status" value="1"/>
</dbReference>
<dbReference type="InterPro" id="IPR036890">
    <property type="entry name" value="HATPase_C_sf"/>
</dbReference>
<evidence type="ECO:0000256" key="1">
    <source>
        <dbReference type="ARBA" id="ARBA00022553"/>
    </source>
</evidence>
<reference evidence="7" key="1">
    <citation type="journal article" date="2006" name="PLoS Biol.">
        <title>Macronuclear genome sequence of the ciliate Tetrahymena thermophila, a model eukaryote.</title>
        <authorList>
            <person name="Eisen J.A."/>
            <person name="Coyne R.S."/>
            <person name="Wu M."/>
            <person name="Wu D."/>
            <person name="Thiagarajan M."/>
            <person name="Wortman J.R."/>
            <person name="Badger J.H."/>
            <person name="Ren Q."/>
            <person name="Amedeo P."/>
            <person name="Jones K.M."/>
            <person name="Tallon L.J."/>
            <person name="Delcher A.L."/>
            <person name="Salzberg S.L."/>
            <person name="Silva J.C."/>
            <person name="Haas B.J."/>
            <person name="Majoros W.H."/>
            <person name="Farzad M."/>
            <person name="Carlton J.M."/>
            <person name="Smith R.K. Jr."/>
            <person name="Garg J."/>
            <person name="Pearlman R.E."/>
            <person name="Karrer K.M."/>
            <person name="Sun L."/>
            <person name="Manning G."/>
            <person name="Elde N.C."/>
            <person name="Turkewitz A.P."/>
            <person name="Asai D.J."/>
            <person name="Wilkes D.E."/>
            <person name="Wang Y."/>
            <person name="Cai H."/>
            <person name="Collins K."/>
            <person name="Stewart B.A."/>
            <person name="Lee S.R."/>
            <person name="Wilamowska K."/>
            <person name="Weinberg Z."/>
            <person name="Ruzzo W.L."/>
            <person name="Wloga D."/>
            <person name="Gaertig J."/>
            <person name="Frankel J."/>
            <person name="Tsao C.-C."/>
            <person name="Gorovsky M.A."/>
            <person name="Keeling P.J."/>
            <person name="Waller R.F."/>
            <person name="Patron N.J."/>
            <person name="Cherry J.M."/>
            <person name="Stover N.A."/>
            <person name="Krieger C.J."/>
            <person name="del Toro C."/>
            <person name="Ryder H.F."/>
            <person name="Williamson S.C."/>
            <person name="Barbeau R.A."/>
            <person name="Hamilton E.P."/>
            <person name="Orias E."/>
        </authorList>
    </citation>
    <scope>NUCLEOTIDE SEQUENCE [LARGE SCALE GENOMIC DNA]</scope>
    <source>
        <strain evidence="7">SB210</strain>
    </source>
</reference>
<dbReference type="GeneID" id="7842138"/>
<organism evidence="6 7">
    <name type="scientific">Tetrahymena thermophila (strain SB210)</name>
    <dbReference type="NCBI Taxonomy" id="312017"/>
    <lineage>
        <taxon>Eukaryota</taxon>
        <taxon>Sar</taxon>
        <taxon>Alveolata</taxon>
        <taxon>Ciliophora</taxon>
        <taxon>Intramacronucleata</taxon>
        <taxon>Oligohymenophorea</taxon>
        <taxon>Hymenostomatida</taxon>
        <taxon>Tetrahymenina</taxon>
        <taxon>Tetrahymenidae</taxon>
        <taxon>Tetrahymena</taxon>
    </lineage>
</organism>
<evidence type="ECO:0000256" key="2">
    <source>
        <dbReference type="PROSITE-ProRule" id="PRU00169"/>
    </source>
</evidence>
<dbReference type="Pfam" id="PF00072">
    <property type="entry name" value="Response_reg"/>
    <property type="match status" value="1"/>
</dbReference>
<dbReference type="RefSeq" id="XP_001027280.2">
    <property type="nucleotide sequence ID" value="XM_001027280.2"/>
</dbReference>
<keyword evidence="6" id="KW-0418">Kinase</keyword>
<evidence type="ECO:0000256" key="3">
    <source>
        <dbReference type="SAM" id="MobiDB-lite"/>
    </source>
</evidence>
<feature type="domain" description="Histidine kinase" evidence="4">
    <location>
        <begin position="167"/>
        <end position="430"/>
    </location>
</feature>
<dbReference type="SMART" id="SM00448">
    <property type="entry name" value="REC"/>
    <property type="match status" value="1"/>
</dbReference>
<dbReference type="InterPro" id="IPR003661">
    <property type="entry name" value="HisK_dim/P_dom"/>
</dbReference>
<proteinExistence type="predicted"/>
<dbReference type="InterPro" id="IPR001789">
    <property type="entry name" value="Sig_transdc_resp-reg_receiver"/>
</dbReference>
<keyword evidence="6" id="KW-0808">Transferase</keyword>
<dbReference type="InParanoid" id="I7M4H3"/>
<accession>I7M4H3</accession>
<keyword evidence="1 2" id="KW-0597">Phosphoprotein</keyword>
<dbReference type="SMART" id="SM00387">
    <property type="entry name" value="HATPase_c"/>
    <property type="match status" value="1"/>
</dbReference>
<dbReference type="OrthoDB" id="10266508at2759"/>
<dbReference type="PRINTS" id="PR00344">
    <property type="entry name" value="BCTRLSENSOR"/>
</dbReference>
<dbReference type="InterPro" id="IPR050956">
    <property type="entry name" value="2C_system_His_kinase"/>
</dbReference>
<feature type="domain" description="Response regulatory" evidence="5">
    <location>
        <begin position="831"/>
        <end position="959"/>
    </location>
</feature>